<dbReference type="Proteomes" id="UP000474042">
    <property type="component" value="Unassembled WGS sequence"/>
</dbReference>
<dbReference type="InterPro" id="IPR025354">
    <property type="entry name" value="DUF4258"/>
</dbReference>
<evidence type="ECO:0000313" key="2">
    <source>
        <dbReference type="Proteomes" id="UP000474042"/>
    </source>
</evidence>
<dbReference type="EMBL" id="WOFV02000059">
    <property type="protein sequence ID" value="NAS19175.1"/>
    <property type="molecule type" value="Genomic_DNA"/>
</dbReference>
<organism evidence="1 2">
    <name type="scientific">Clostridium butyricum</name>
    <dbReference type="NCBI Taxonomy" id="1492"/>
    <lineage>
        <taxon>Bacteria</taxon>
        <taxon>Bacillati</taxon>
        <taxon>Bacillota</taxon>
        <taxon>Clostridia</taxon>
        <taxon>Eubacteriales</taxon>
        <taxon>Clostridiaceae</taxon>
        <taxon>Clostridium</taxon>
    </lineage>
</organism>
<comment type="caution">
    <text evidence="1">The sequence shown here is derived from an EMBL/GenBank/DDBJ whole genome shotgun (WGS) entry which is preliminary data.</text>
</comment>
<evidence type="ECO:0000313" key="1">
    <source>
        <dbReference type="EMBL" id="NAS19175.1"/>
    </source>
</evidence>
<proteinExistence type="predicted"/>
<dbReference type="AlphaFoldDB" id="A0A6L9ETI5"/>
<protein>
    <submittedName>
        <fullName evidence="1">DUF4258 domain-containing protein</fullName>
    </submittedName>
</protein>
<name>A0A6L9ETI5_CLOBU</name>
<dbReference type="Pfam" id="PF14076">
    <property type="entry name" value="DUF4258"/>
    <property type="match status" value="1"/>
</dbReference>
<gene>
    <name evidence="1" type="ORF">GND98_015255</name>
</gene>
<reference evidence="1 2" key="1">
    <citation type="submission" date="2020-01" db="EMBL/GenBank/DDBJ databases">
        <title>Genome sequence of a 1,3-propanediol producer, Clostridium butyricum S3.</title>
        <authorList>
            <person name="Zhou J."/>
        </authorList>
    </citation>
    <scope>NUCLEOTIDE SEQUENCE [LARGE SCALE GENOMIC DNA]</scope>
    <source>
        <strain evidence="1 2">S3</strain>
    </source>
</reference>
<accession>A0A6L9ETI5</accession>
<sequence length="110" mass="12840">MLEQLAEKMIRKRVSEGDFDVTDHAFERMSEREIDIDKVLECIIKGKTIEFQTDKRTNDIKVLFQEATDKSPEVYTVVAALETPLIITVCRTKDEAWECIDNVLKRRGKY</sequence>